<dbReference type="PANTHER" id="PTHR40980:SF5">
    <property type="entry name" value="TONB-DEPENDENT RECEPTOR"/>
    <property type="match status" value="1"/>
</dbReference>
<feature type="chain" id="PRO_5037289625" evidence="5">
    <location>
        <begin position="22"/>
        <end position="944"/>
    </location>
</feature>
<accession>A0A931E101</accession>
<evidence type="ECO:0000313" key="8">
    <source>
        <dbReference type="EMBL" id="MBG9375465.1"/>
    </source>
</evidence>
<gene>
    <name evidence="8" type="ORF">I5907_04420</name>
</gene>
<reference evidence="8" key="1">
    <citation type="submission" date="2020-11" db="EMBL/GenBank/DDBJ databases">
        <title>Bacterial whole genome sequence for Panacibacter sp. DH6.</title>
        <authorList>
            <person name="Le V."/>
            <person name="Ko S."/>
            <person name="Ahn C.-Y."/>
            <person name="Oh H.-M."/>
        </authorList>
    </citation>
    <scope>NUCLEOTIDE SEQUENCE</scope>
    <source>
        <strain evidence="8">DH6</strain>
    </source>
</reference>
<dbReference type="InterPro" id="IPR000531">
    <property type="entry name" value="Beta-barrel_TonB"/>
</dbReference>
<dbReference type="AlphaFoldDB" id="A0A931E101"/>
<dbReference type="EMBL" id="JADWYR010000001">
    <property type="protein sequence ID" value="MBG9375465.1"/>
    <property type="molecule type" value="Genomic_DNA"/>
</dbReference>
<dbReference type="Gene3D" id="2.170.130.10">
    <property type="entry name" value="TonB-dependent receptor, plug domain"/>
    <property type="match status" value="1"/>
</dbReference>
<name>A0A931E101_9BACT</name>
<comment type="caution">
    <text evidence="8">The sequence shown here is derived from an EMBL/GenBank/DDBJ whole genome shotgun (WGS) entry which is preliminary data.</text>
</comment>
<proteinExistence type="inferred from homology"/>
<evidence type="ECO:0000256" key="3">
    <source>
        <dbReference type="ARBA" id="ARBA00023237"/>
    </source>
</evidence>
<dbReference type="SUPFAM" id="SSF49452">
    <property type="entry name" value="Starch-binding domain-like"/>
    <property type="match status" value="1"/>
</dbReference>
<dbReference type="Gene3D" id="2.60.40.1120">
    <property type="entry name" value="Carboxypeptidase-like, regulatory domain"/>
    <property type="match status" value="1"/>
</dbReference>
<comment type="subcellular location">
    <subcellularLocation>
        <location evidence="1 4">Cell outer membrane</location>
    </subcellularLocation>
</comment>
<sequence>MCPKRKLLLLAFLICTYAAFSQTAVISGKVLDESNNQALVGATVTINNKTIKPVNSQSDGTFIFLNLLPGKYALLVSYVGYESKNIADIEVFKGQVTTLNITLLPAKNTSLTAVVVTATSAKKENLNALLVTRRNASVVSDGISADLIRKSPDRNTGDVLKRISGTSVQDGKYVVVRGMNDRYNEAMLNGIILPSSESDRKTFAFDIFPSEVVDNITIYKSAQPDMPGSFAGGLVHVNTKDVPEKKFLSLKTSLGFNSITVNKDFYTYPGSKTDWLGFDNGTRKLPDVVAVIPTQEFNNIRFNDPDRKQNIDRSFANTWGVYPKASAALNNAFQLSGGFNAALSKSQYPRLGGIFGITYNSSQIFAEQKRQYVLQPTQSDFPEFKFNDSDYTHNILTSALANFALRLDANNKLFVNNILSVNSNDQLILRSGSNFATGQPDIKSYSYRFVSNRIYNTQVGGEHVLSTAKIKVNWFAYYTNLKRDEPDNRFMNYFRFDSTSPYIAELAVGGTLATVSSGLRFFNTIQDNSKGYNVDVLFPFNLFGQKQNFKVGNSYYYNSRNTSLRYFNTNFTEFVSDQSIQLQPIGEIFRPVNFNAQDGLFYAEPAFEFLTYNGNIKNLATYAMFDNRFTKQLRIVWGMRLEQYRNELNGLDQTFKPTPLTNIKKDDWLPSANLIYAVLPKANLRLSYGRTVTRPVYRELSPNIFYDFVLNAIFNGKPSLVPTYIDNYEFRWEHFFANSQYYSVSLFYKKLKDAIEPVASIGTGTLTVDYANISNTRNEGIELELRKDFSFISKRLESMVFYANASFIKSKVDTVGLYESKKSTRPLFGQSPYIINASLQYTEPKTNIGLSVLFNKAGARIWLLDQYYSRIIFEEPRPILDVKLSKGLFNNKGLVEFSWADVLHKSSVFFNDVDGNGKYNKGTDLVAIERKFGYTMSLSLSYRF</sequence>
<evidence type="ECO:0000256" key="4">
    <source>
        <dbReference type="RuleBase" id="RU003357"/>
    </source>
</evidence>
<keyword evidence="8" id="KW-0675">Receptor</keyword>
<dbReference type="Pfam" id="PF00593">
    <property type="entry name" value="TonB_dep_Rec_b-barrel"/>
    <property type="match status" value="1"/>
</dbReference>
<dbReference type="InterPro" id="IPR012910">
    <property type="entry name" value="Plug_dom"/>
</dbReference>
<dbReference type="InterPro" id="IPR036942">
    <property type="entry name" value="Beta-barrel_TonB_sf"/>
</dbReference>
<dbReference type="GO" id="GO:0009279">
    <property type="term" value="C:cell outer membrane"/>
    <property type="evidence" value="ECO:0007669"/>
    <property type="project" value="UniProtKB-SubCell"/>
</dbReference>
<feature type="signal peptide" evidence="5">
    <location>
        <begin position="1"/>
        <end position="21"/>
    </location>
</feature>
<dbReference type="Pfam" id="PF07715">
    <property type="entry name" value="Plug"/>
    <property type="match status" value="1"/>
</dbReference>
<keyword evidence="9" id="KW-1185">Reference proteome</keyword>
<feature type="domain" description="TonB-dependent receptor-like beta-barrel" evidence="6">
    <location>
        <begin position="434"/>
        <end position="859"/>
    </location>
</feature>
<dbReference type="Pfam" id="PF13620">
    <property type="entry name" value="CarboxypepD_reg"/>
    <property type="match status" value="1"/>
</dbReference>
<dbReference type="InterPro" id="IPR037066">
    <property type="entry name" value="Plug_dom_sf"/>
</dbReference>
<organism evidence="8 9">
    <name type="scientific">Panacibacter microcysteis</name>
    <dbReference type="NCBI Taxonomy" id="2793269"/>
    <lineage>
        <taxon>Bacteria</taxon>
        <taxon>Pseudomonadati</taxon>
        <taxon>Bacteroidota</taxon>
        <taxon>Chitinophagia</taxon>
        <taxon>Chitinophagales</taxon>
        <taxon>Chitinophagaceae</taxon>
        <taxon>Panacibacter</taxon>
    </lineage>
</organism>
<keyword evidence="4" id="KW-0798">TonB box</keyword>
<comment type="similarity">
    <text evidence="4">Belongs to the TonB-dependent receptor family.</text>
</comment>
<evidence type="ECO:0000256" key="2">
    <source>
        <dbReference type="ARBA" id="ARBA00023136"/>
    </source>
</evidence>
<evidence type="ECO:0000256" key="5">
    <source>
        <dbReference type="SAM" id="SignalP"/>
    </source>
</evidence>
<dbReference type="Proteomes" id="UP000628448">
    <property type="component" value="Unassembled WGS sequence"/>
</dbReference>
<keyword evidence="3" id="KW-0998">Cell outer membrane</keyword>
<keyword evidence="5" id="KW-0732">Signal</keyword>
<evidence type="ECO:0000256" key="1">
    <source>
        <dbReference type="ARBA" id="ARBA00004442"/>
    </source>
</evidence>
<dbReference type="SUPFAM" id="SSF56935">
    <property type="entry name" value="Porins"/>
    <property type="match status" value="1"/>
</dbReference>
<feature type="domain" description="TonB-dependent receptor plug" evidence="7">
    <location>
        <begin position="137"/>
        <end position="233"/>
    </location>
</feature>
<dbReference type="Gene3D" id="2.40.170.20">
    <property type="entry name" value="TonB-dependent receptor, beta-barrel domain"/>
    <property type="match status" value="1"/>
</dbReference>
<keyword evidence="2 4" id="KW-0472">Membrane</keyword>
<evidence type="ECO:0000313" key="9">
    <source>
        <dbReference type="Proteomes" id="UP000628448"/>
    </source>
</evidence>
<evidence type="ECO:0000259" key="7">
    <source>
        <dbReference type="Pfam" id="PF07715"/>
    </source>
</evidence>
<dbReference type="RefSeq" id="WP_196989516.1">
    <property type="nucleotide sequence ID" value="NZ_JADWYR010000001.1"/>
</dbReference>
<dbReference type="PANTHER" id="PTHR40980">
    <property type="entry name" value="PLUG DOMAIN-CONTAINING PROTEIN"/>
    <property type="match status" value="1"/>
</dbReference>
<dbReference type="GO" id="GO:0030246">
    <property type="term" value="F:carbohydrate binding"/>
    <property type="evidence" value="ECO:0007669"/>
    <property type="project" value="InterPro"/>
</dbReference>
<dbReference type="InterPro" id="IPR013784">
    <property type="entry name" value="Carb-bd-like_fold"/>
</dbReference>
<protein>
    <submittedName>
        <fullName evidence="8">TonB-dependent receptor</fullName>
    </submittedName>
</protein>
<evidence type="ECO:0000259" key="6">
    <source>
        <dbReference type="Pfam" id="PF00593"/>
    </source>
</evidence>